<name>M1JUV2_BOTER</name>
<reference evidence="2" key="1">
    <citation type="journal article" date="2013" name="Toxicon">
        <title>Phylogenetic analysis of beta-defensin-like genes of Bothrops, Crotalus and Lachesis snakes.</title>
        <authorList>
            <person name="Correa P.G."/>
            <person name="Oguiura N."/>
        </authorList>
    </citation>
    <scope>NUCLEOTIDE SEQUENCE</scope>
    <source>
        <tissue evidence="2">Liver</tissue>
    </source>
</reference>
<evidence type="ECO:0000256" key="1">
    <source>
        <dbReference type="SAM" id="SignalP"/>
    </source>
</evidence>
<keyword evidence="1" id="KW-0732">Signal</keyword>
<evidence type="ECO:0000313" key="2">
    <source>
        <dbReference type="EMBL" id="AGF25385.1"/>
    </source>
</evidence>
<dbReference type="AlphaFoldDB" id="M1JUV2"/>
<organism evidence="2">
    <name type="scientific">Bothrops erythromelas</name>
    <name type="common">Caatinga lance head</name>
    <dbReference type="NCBI Taxonomy" id="44710"/>
    <lineage>
        <taxon>Eukaryota</taxon>
        <taxon>Metazoa</taxon>
        <taxon>Chordata</taxon>
        <taxon>Craniata</taxon>
        <taxon>Vertebrata</taxon>
        <taxon>Euteleostomi</taxon>
        <taxon>Lepidosauria</taxon>
        <taxon>Squamata</taxon>
        <taxon>Bifurcata</taxon>
        <taxon>Unidentata</taxon>
        <taxon>Episquamata</taxon>
        <taxon>Toxicofera</taxon>
        <taxon>Serpentes</taxon>
        <taxon>Colubroidea</taxon>
        <taxon>Viperidae</taxon>
        <taxon>Crotalinae</taxon>
        <taxon>Bothrops</taxon>
    </lineage>
</organism>
<feature type="signal peptide" evidence="1">
    <location>
        <begin position="1"/>
        <end position="22"/>
    </location>
</feature>
<gene>
    <name evidence="2" type="primary">Defb01</name>
</gene>
<dbReference type="EMBL" id="KC117161">
    <property type="protein sequence ID" value="AGF25385.1"/>
    <property type="molecule type" value="Genomic_DNA"/>
</dbReference>
<sequence length="63" mass="7337">MKILYLLFTFLFLAFLSEPGNAQEGCLQQGGFCRLIRCPFGYDSLEQQDCRKGQRCCIRKPRK</sequence>
<accession>M1JUV2</accession>
<feature type="chain" id="PRO_5004015270" evidence="1">
    <location>
        <begin position="23"/>
        <end position="63"/>
    </location>
</feature>
<protein>
    <submittedName>
        <fullName evidence="2">Beta-defensin-like protein</fullName>
    </submittedName>
</protein>
<proteinExistence type="predicted"/>